<accession>A0ABT9IT88</accession>
<gene>
    <name evidence="1" type="ORF">Q5Y73_00480</name>
</gene>
<sequence length="47" mass="5499">MIAFLVIIILFLGFCAVSAYLLMLGVIKDTTEYDHKYLWNDHKNINH</sequence>
<name>A0ABT9IT88_9BACL</name>
<keyword evidence="2" id="KW-1185">Reference proteome</keyword>
<evidence type="ECO:0008006" key="3">
    <source>
        <dbReference type="Google" id="ProtNLM"/>
    </source>
</evidence>
<dbReference type="EMBL" id="JAVAMP010000001">
    <property type="protein sequence ID" value="MDP5272574.1"/>
    <property type="molecule type" value="Genomic_DNA"/>
</dbReference>
<reference evidence="1 2" key="1">
    <citation type="submission" date="2023-08" db="EMBL/GenBank/DDBJ databases">
        <authorList>
            <person name="Park J.-S."/>
        </authorList>
    </citation>
    <scope>NUCLEOTIDE SEQUENCE [LARGE SCALE GENOMIC DNA]</scope>
    <source>
        <strain evidence="1 2">2205SS18-9</strain>
    </source>
</reference>
<organism evidence="1 2">
    <name type="scientific">Chengkuizengella axinellae</name>
    <dbReference type="NCBI Taxonomy" id="3064388"/>
    <lineage>
        <taxon>Bacteria</taxon>
        <taxon>Bacillati</taxon>
        <taxon>Bacillota</taxon>
        <taxon>Bacilli</taxon>
        <taxon>Bacillales</taxon>
        <taxon>Paenibacillaceae</taxon>
        <taxon>Chengkuizengella</taxon>
    </lineage>
</organism>
<dbReference type="RefSeq" id="WP_305989889.1">
    <property type="nucleotide sequence ID" value="NZ_JAVAMP010000001.1"/>
</dbReference>
<proteinExistence type="predicted"/>
<evidence type="ECO:0000313" key="1">
    <source>
        <dbReference type="EMBL" id="MDP5272574.1"/>
    </source>
</evidence>
<comment type="caution">
    <text evidence="1">The sequence shown here is derived from an EMBL/GenBank/DDBJ whole genome shotgun (WGS) entry which is preliminary data.</text>
</comment>
<protein>
    <recommendedName>
        <fullName evidence="3">YtzI protein</fullName>
    </recommendedName>
</protein>
<dbReference type="Proteomes" id="UP001231941">
    <property type="component" value="Unassembled WGS sequence"/>
</dbReference>
<evidence type="ECO:0000313" key="2">
    <source>
        <dbReference type="Proteomes" id="UP001231941"/>
    </source>
</evidence>